<proteinExistence type="predicted"/>
<evidence type="ECO:0000256" key="1">
    <source>
        <dbReference type="SAM" id="SignalP"/>
    </source>
</evidence>
<feature type="signal peptide" evidence="1">
    <location>
        <begin position="1"/>
        <end position="22"/>
    </location>
</feature>
<evidence type="ECO:0000313" key="2">
    <source>
        <dbReference type="EMBL" id="KAK3769577.1"/>
    </source>
</evidence>
<feature type="chain" id="PRO_5042264632" description="Secreted protein" evidence="1">
    <location>
        <begin position="23"/>
        <end position="87"/>
    </location>
</feature>
<dbReference type="AlphaFoldDB" id="A0AAE1DGE7"/>
<sequence>MFTIESTVASGCLLLLHWLVSSQFVPPIPPKICTGYSSSQDSRLHYAMDADDQAAKLSTVGHACAAVAIELTCSCKSDKYAAKQTAS</sequence>
<comment type="caution">
    <text evidence="2">The sequence shown here is derived from an EMBL/GenBank/DDBJ whole genome shotgun (WGS) entry which is preliminary data.</text>
</comment>
<evidence type="ECO:0000313" key="3">
    <source>
        <dbReference type="Proteomes" id="UP001283361"/>
    </source>
</evidence>
<keyword evidence="1" id="KW-0732">Signal</keyword>
<reference evidence="2" key="1">
    <citation type="journal article" date="2023" name="G3 (Bethesda)">
        <title>A reference genome for the long-term kleptoplast-retaining sea slug Elysia crispata morphotype clarki.</title>
        <authorList>
            <person name="Eastman K.E."/>
            <person name="Pendleton A.L."/>
            <person name="Shaikh M.A."/>
            <person name="Suttiyut T."/>
            <person name="Ogas R."/>
            <person name="Tomko P."/>
            <person name="Gavelis G."/>
            <person name="Widhalm J.R."/>
            <person name="Wisecaver J.H."/>
        </authorList>
    </citation>
    <scope>NUCLEOTIDE SEQUENCE</scope>
    <source>
        <strain evidence="2">ECLA1</strain>
    </source>
</reference>
<organism evidence="2 3">
    <name type="scientific">Elysia crispata</name>
    <name type="common">lettuce slug</name>
    <dbReference type="NCBI Taxonomy" id="231223"/>
    <lineage>
        <taxon>Eukaryota</taxon>
        <taxon>Metazoa</taxon>
        <taxon>Spiralia</taxon>
        <taxon>Lophotrochozoa</taxon>
        <taxon>Mollusca</taxon>
        <taxon>Gastropoda</taxon>
        <taxon>Heterobranchia</taxon>
        <taxon>Euthyneura</taxon>
        <taxon>Panpulmonata</taxon>
        <taxon>Sacoglossa</taxon>
        <taxon>Placobranchoidea</taxon>
        <taxon>Plakobranchidae</taxon>
        <taxon>Elysia</taxon>
    </lineage>
</organism>
<keyword evidence="3" id="KW-1185">Reference proteome</keyword>
<dbReference type="EMBL" id="JAWDGP010003903">
    <property type="protein sequence ID" value="KAK3769577.1"/>
    <property type="molecule type" value="Genomic_DNA"/>
</dbReference>
<gene>
    <name evidence="2" type="ORF">RRG08_007980</name>
</gene>
<protein>
    <recommendedName>
        <fullName evidence="4">Secreted protein</fullName>
    </recommendedName>
</protein>
<accession>A0AAE1DGE7</accession>
<name>A0AAE1DGE7_9GAST</name>
<evidence type="ECO:0008006" key="4">
    <source>
        <dbReference type="Google" id="ProtNLM"/>
    </source>
</evidence>
<dbReference type="Proteomes" id="UP001283361">
    <property type="component" value="Unassembled WGS sequence"/>
</dbReference>